<keyword evidence="5" id="KW-1185">Reference proteome</keyword>
<gene>
    <name evidence="4" type="ORF">AN957_07075</name>
</gene>
<evidence type="ECO:0000313" key="4">
    <source>
        <dbReference type="EMBL" id="KQL18358.1"/>
    </source>
</evidence>
<dbReference type="RefSeq" id="WP_056683079.1">
    <property type="nucleotide sequence ID" value="NZ_LJIX01000006.1"/>
</dbReference>
<comment type="caution">
    <text evidence="4">The sequence shown here is derived from an EMBL/GenBank/DDBJ whole genome shotgun (WGS) entry which is preliminary data.</text>
</comment>
<proteinExistence type="predicted"/>
<dbReference type="PANTHER" id="PTHR33055">
    <property type="entry name" value="TRANSPOSASE FOR INSERTION SEQUENCE ELEMENT IS1111A"/>
    <property type="match status" value="1"/>
</dbReference>
<dbReference type="GO" id="GO:0006313">
    <property type="term" value="P:DNA transposition"/>
    <property type="evidence" value="ECO:0007669"/>
    <property type="project" value="InterPro"/>
</dbReference>
<dbReference type="Proteomes" id="UP000050996">
    <property type="component" value="Unassembled WGS sequence"/>
</dbReference>
<accession>A0A0Q3QL06</accession>
<dbReference type="AlphaFoldDB" id="A0A0Q3QL06"/>
<dbReference type="GO" id="GO:0004803">
    <property type="term" value="F:transposase activity"/>
    <property type="evidence" value="ECO:0007669"/>
    <property type="project" value="InterPro"/>
</dbReference>
<feature type="domain" description="Transposase IS110-like N-terminal" evidence="2">
    <location>
        <begin position="5"/>
        <end position="163"/>
    </location>
</feature>
<evidence type="ECO:0000313" key="5">
    <source>
        <dbReference type="Proteomes" id="UP000050996"/>
    </source>
</evidence>
<dbReference type="InterPro" id="IPR002525">
    <property type="entry name" value="Transp_IS110-like_N"/>
</dbReference>
<dbReference type="STRING" id="1637975.AN957_07075"/>
<evidence type="ECO:0000259" key="2">
    <source>
        <dbReference type="Pfam" id="PF01548"/>
    </source>
</evidence>
<protein>
    <submittedName>
        <fullName evidence="4">Transposase</fullName>
    </submittedName>
</protein>
<dbReference type="GO" id="GO:0003677">
    <property type="term" value="F:DNA binding"/>
    <property type="evidence" value="ECO:0007669"/>
    <property type="project" value="InterPro"/>
</dbReference>
<dbReference type="InterPro" id="IPR003346">
    <property type="entry name" value="Transposase_20"/>
</dbReference>
<evidence type="ECO:0000259" key="3">
    <source>
        <dbReference type="Pfam" id="PF02371"/>
    </source>
</evidence>
<dbReference type="Pfam" id="PF02371">
    <property type="entry name" value="Transposase_20"/>
    <property type="match status" value="1"/>
</dbReference>
<name>A0A0Q3QL06_9BACI</name>
<feature type="coiled-coil region" evidence="1">
    <location>
        <begin position="249"/>
        <end position="276"/>
    </location>
</feature>
<reference evidence="4 5" key="1">
    <citation type="submission" date="2015-09" db="EMBL/GenBank/DDBJ databases">
        <title>Genome sequencing project for genomic taxonomy and phylogenomics of Bacillus-like bacteria.</title>
        <authorList>
            <person name="Liu B."/>
            <person name="Wang J."/>
            <person name="Zhu Y."/>
            <person name="Liu G."/>
            <person name="Chen Q."/>
            <person name="Chen Z."/>
            <person name="Lan J."/>
            <person name="Che J."/>
            <person name="Ge C."/>
            <person name="Shi H."/>
            <person name="Pan Z."/>
            <person name="Liu X."/>
        </authorList>
    </citation>
    <scope>NUCLEOTIDE SEQUENCE [LARGE SCALE GENOMIC DNA]</scope>
    <source>
        <strain evidence="4 5">FJAT-18043</strain>
    </source>
</reference>
<evidence type="ECO:0000256" key="1">
    <source>
        <dbReference type="SAM" id="Coils"/>
    </source>
</evidence>
<keyword evidence="1" id="KW-0175">Coiled coil</keyword>
<organism evidence="4 5">
    <name type="scientific">Cytobacillus solani</name>
    <dbReference type="NCBI Taxonomy" id="1637975"/>
    <lineage>
        <taxon>Bacteria</taxon>
        <taxon>Bacillati</taxon>
        <taxon>Bacillota</taxon>
        <taxon>Bacilli</taxon>
        <taxon>Bacillales</taxon>
        <taxon>Bacillaceae</taxon>
        <taxon>Cytobacillus</taxon>
    </lineage>
</organism>
<dbReference type="Pfam" id="PF01548">
    <property type="entry name" value="DEDD_Tnp_IS110"/>
    <property type="match status" value="1"/>
</dbReference>
<dbReference type="NCBIfam" id="NF033542">
    <property type="entry name" value="transpos_IS110"/>
    <property type="match status" value="1"/>
</dbReference>
<dbReference type="InterPro" id="IPR047650">
    <property type="entry name" value="Transpos_IS110"/>
</dbReference>
<dbReference type="EMBL" id="LJIX01000006">
    <property type="protein sequence ID" value="KQL18358.1"/>
    <property type="molecule type" value="Genomic_DNA"/>
</dbReference>
<sequence length="415" mass="47218">MNPVVGLDVLKGESQVQAFLGKGKPFRKSFKVSHTLEGLGLLVEFLEEVKRATGQKPPIILESTGHYHSSVVQYLEDRGYLLIIVNPLISYKAKSSSLRKVKTDAADAYHLCELFYKEDLEPYKKRGVQLLNLRNLTRQHENITGVLIQTKLQFQAILDQVFPEYRGVFGDLYSVVSLLTLSEFPSSEDILEASVETLADKIAQLCKSRSYRWANEKAIQLKAAADRNPFEKTLYQSHILSLGMYINIILQYKEHLSKLESEIDALAKEVEEYNIIKSIPGIGEKIAATIFSEIGEIDRFTDPKKLVAFAGVDPSVFESGKFTATKNRITKRGSSRLRHALYMAVRCAIRDCRKSKTSDEIIPRNKKLREFYDKKREEGKPFKVAVIACVNKLLHWIFALLKSKTTFQDIDYNLN</sequence>
<feature type="domain" description="Transposase IS116/IS110/IS902 C-terminal" evidence="3">
    <location>
        <begin position="274"/>
        <end position="350"/>
    </location>
</feature>
<dbReference type="PATRIC" id="fig|1637975.4.peg.1129"/>
<dbReference type="PANTHER" id="PTHR33055:SF13">
    <property type="entry name" value="TRANSPOSASE"/>
    <property type="match status" value="1"/>
</dbReference>